<comment type="caution">
    <text evidence="9">The sequence shown here is derived from an EMBL/GenBank/DDBJ whole genome shotgun (WGS) entry which is preliminary data.</text>
</comment>
<dbReference type="Pfam" id="PF00924">
    <property type="entry name" value="MS_channel_2nd"/>
    <property type="match status" value="1"/>
</dbReference>
<dbReference type="GO" id="GO:0005886">
    <property type="term" value="C:plasma membrane"/>
    <property type="evidence" value="ECO:0007669"/>
    <property type="project" value="UniProtKB-SubCell"/>
</dbReference>
<dbReference type="InterPro" id="IPR049142">
    <property type="entry name" value="MS_channel_1st"/>
</dbReference>
<evidence type="ECO:0000256" key="6">
    <source>
        <dbReference type="ARBA" id="ARBA00023136"/>
    </source>
</evidence>
<keyword evidence="5 7" id="KW-1133">Transmembrane helix</keyword>
<sequence>MSSTIARLWQTIVNLIDHISNTSILTIGNEKITIIAIINILFSLVIVLVFARLLKNFLKYRLLQKLKIDEGNRQAIATIVGYSFSTIGFLVILQTNGFDIASLTVLAGGLGVGIGLGLQSITKNFTSGLTLLVERKLRIGDFVQFDGMDGYVKEISLRSTLIRTRRGGSVIVPNSHLVENMILNWDYESPTNRIHIPVGVEYGSDPVLVTEALLKAAYMEPSVSSEPPPKVIFIGFGASSLDFELWVWVSRIDLEPHITSSLNFLIEYHLRQYNITIPFPQQDLWLRNPEVLYPVGRRKSEVQEFLAANQKPEIQDSKPLALRDLLPQVTYFKNFTELELRQLIEVGCRRRLRESEVLFREGDAGDSFYIVLAGTVEVYVEKINKHLTNLRTGSFFGELSLMLGIPRTASVRAVEETILFAINHKGFENLLREHPELSEVIVQEFAKHQDELSERQKQLRELGLVDASEDDKNPVVWVRKRLKNLFGV</sequence>
<dbReference type="InterPro" id="IPR010920">
    <property type="entry name" value="LSM_dom_sf"/>
</dbReference>
<evidence type="ECO:0000256" key="2">
    <source>
        <dbReference type="ARBA" id="ARBA00008017"/>
    </source>
</evidence>
<dbReference type="InterPro" id="IPR023408">
    <property type="entry name" value="MscS_beta-dom_sf"/>
</dbReference>
<comment type="similarity">
    <text evidence="2">Belongs to the MscS (TC 1.A.23) family.</text>
</comment>
<dbReference type="EMBL" id="MLAW01000003">
    <property type="protein sequence ID" value="OJJ27042.1"/>
    <property type="molecule type" value="Genomic_DNA"/>
</dbReference>
<dbReference type="AlphaFoldDB" id="A0A1L9QWQ2"/>
<dbReference type="GO" id="GO:0055085">
    <property type="term" value="P:transmembrane transport"/>
    <property type="evidence" value="ECO:0007669"/>
    <property type="project" value="InterPro"/>
</dbReference>
<dbReference type="Gene3D" id="2.30.30.60">
    <property type="match status" value="1"/>
</dbReference>
<evidence type="ECO:0000256" key="3">
    <source>
        <dbReference type="ARBA" id="ARBA00022475"/>
    </source>
</evidence>
<dbReference type="SUPFAM" id="SSF50182">
    <property type="entry name" value="Sm-like ribonucleoproteins"/>
    <property type="match status" value="1"/>
</dbReference>
<evidence type="ECO:0000256" key="4">
    <source>
        <dbReference type="ARBA" id="ARBA00022692"/>
    </source>
</evidence>
<dbReference type="PANTHER" id="PTHR30347">
    <property type="entry name" value="POTASSIUM CHANNEL RELATED"/>
    <property type="match status" value="1"/>
</dbReference>
<dbReference type="InterPro" id="IPR006685">
    <property type="entry name" value="MscS_channel_2nd"/>
</dbReference>
<dbReference type="SMART" id="SM00100">
    <property type="entry name" value="cNMP"/>
    <property type="match status" value="1"/>
</dbReference>
<evidence type="ECO:0000313" key="9">
    <source>
        <dbReference type="EMBL" id="OJJ27042.1"/>
    </source>
</evidence>
<evidence type="ECO:0000256" key="7">
    <source>
        <dbReference type="SAM" id="Phobius"/>
    </source>
</evidence>
<keyword evidence="4 7" id="KW-0812">Transmembrane</keyword>
<dbReference type="SUPFAM" id="SSF51206">
    <property type="entry name" value="cAMP-binding domain-like"/>
    <property type="match status" value="1"/>
</dbReference>
<dbReference type="InterPro" id="IPR052702">
    <property type="entry name" value="MscS-like_channel"/>
</dbReference>
<dbReference type="PROSITE" id="PS00889">
    <property type="entry name" value="CNMP_BINDING_2"/>
    <property type="match status" value="1"/>
</dbReference>
<dbReference type="PRINTS" id="PR00103">
    <property type="entry name" value="CAMPKINASE"/>
</dbReference>
<evidence type="ECO:0000256" key="5">
    <source>
        <dbReference type="ARBA" id="ARBA00022989"/>
    </source>
</evidence>
<dbReference type="Gene3D" id="2.60.120.10">
    <property type="entry name" value="Jelly Rolls"/>
    <property type="match status" value="1"/>
</dbReference>
<evidence type="ECO:0000259" key="8">
    <source>
        <dbReference type="PROSITE" id="PS50042"/>
    </source>
</evidence>
<keyword evidence="3" id="KW-1003">Cell membrane</keyword>
<dbReference type="InterPro" id="IPR011066">
    <property type="entry name" value="MscS_channel_C_sf"/>
</dbReference>
<dbReference type="CDD" id="cd00038">
    <property type="entry name" value="CAP_ED"/>
    <property type="match status" value="1"/>
</dbReference>
<dbReference type="InterPro" id="IPR000595">
    <property type="entry name" value="cNMP-bd_dom"/>
</dbReference>
<dbReference type="Pfam" id="PF21082">
    <property type="entry name" value="MS_channel_3rd"/>
    <property type="match status" value="1"/>
</dbReference>
<evidence type="ECO:0000256" key="1">
    <source>
        <dbReference type="ARBA" id="ARBA00004651"/>
    </source>
</evidence>
<proteinExistence type="inferred from homology"/>
<feature type="domain" description="Cyclic nucleotide-binding" evidence="8">
    <location>
        <begin position="331"/>
        <end position="448"/>
    </location>
</feature>
<evidence type="ECO:0000313" key="10">
    <source>
        <dbReference type="Proteomes" id="UP000183940"/>
    </source>
</evidence>
<dbReference type="Pfam" id="PF00027">
    <property type="entry name" value="cNMP_binding"/>
    <property type="match status" value="1"/>
</dbReference>
<dbReference type="InterPro" id="IPR018488">
    <property type="entry name" value="cNMP-bd_CS"/>
</dbReference>
<dbReference type="SUPFAM" id="SSF82861">
    <property type="entry name" value="Mechanosensitive channel protein MscS (YggB), transmembrane region"/>
    <property type="match status" value="1"/>
</dbReference>
<dbReference type="InterPro" id="IPR018490">
    <property type="entry name" value="cNMP-bd_dom_sf"/>
</dbReference>
<feature type="transmembrane region" description="Helical" evidence="7">
    <location>
        <begin position="75"/>
        <end position="94"/>
    </location>
</feature>
<dbReference type="InterPro" id="IPR011014">
    <property type="entry name" value="MscS_channel_TM-2"/>
</dbReference>
<comment type="subcellular location">
    <subcellularLocation>
        <location evidence="1">Cell membrane</location>
        <topology evidence="1">Multi-pass membrane protein</topology>
    </subcellularLocation>
</comment>
<dbReference type="SUPFAM" id="SSF82689">
    <property type="entry name" value="Mechanosensitive channel protein MscS (YggB), C-terminal domain"/>
    <property type="match status" value="1"/>
</dbReference>
<dbReference type="Gene3D" id="3.30.70.100">
    <property type="match status" value="1"/>
</dbReference>
<dbReference type="PANTHER" id="PTHR30347:SF1">
    <property type="entry name" value="MECHANOSENSITIVE CHANNEL MSCK"/>
    <property type="match status" value="1"/>
</dbReference>
<keyword evidence="6 7" id="KW-0472">Membrane</keyword>
<feature type="transmembrane region" description="Helical" evidence="7">
    <location>
        <begin position="32"/>
        <end position="54"/>
    </location>
</feature>
<dbReference type="PROSITE" id="PS50042">
    <property type="entry name" value="CNMP_BINDING_3"/>
    <property type="match status" value="1"/>
</dbReference>
<dbReference type="STRING" id="1925591.BI308_03020"/>
<organism evidence="9 10">
    <name type="scientific">Roseofilum reptotaenium AO1-A</name>
    <dbReference type="NCBI Taxonomy" id="1925591"/>
    <lineage>
        <taxon>Bacteria</taxon>
        <taxon>Bacillati</taxon>
        <taxon>Cyanobacteriota</taxon>
        <taxon>Cyanophyceae</taxon>
        <taxon>Desertifilales</taxon>
        <taxon>Desertifilaceae</taxon>
        <taxon>Roseofilum</taxon>
    </lineage>
</organism>
<name>A0A1L9QWQ2_9CYAN</name>
<dbReference type="Proteomes" id="UP000183940">
    <property type="component" value="Unassembled WGS sequence"/>
</dbReference>
<dbReference type="InterPro" id="IPR014710">
    <property type="entry name" value="RmlC-like_jellyroll"/>
</dbReference>
<dbReference type="Gene3D" id="1.10.287.1260">
    <property type="match status" value="1"/>
</dbReference>
<accession>A0A1L9QWQ2</accession>
<dbReference type="Pfam" id="PF21088">
    <property type="entry name" value="MS_channel_1st"/>
    <property type="match status" value="1"/>
</dbReference>
<reference evidence="9" key="1">
    <citation type="submission" date="2016-10" db="EMBL/GenBank/DDBJ databases">
        <title>CRISPR-Cas defence system in Roseofilum reptotaenium: evidence of a bacteriophage-cyanobacterium arms race in the coral black band disease.</title>
        <authorList>
            <person name="Buerger P."/>
            <person name="Wood-Charlson E.M."/>
            <person name="Weynberg K.D."/>
            <person name="Willis B."/>
            <person name="Van Oppen M.J."/>
        </authorList>
    </citation>
    <scope>NUCLEOTIDE SEQUENCE [LARGE SCALE GENOMIC DNA]</scope>
    <source>
        <strain evidence="9">AO1-A</strain>
    </source>
</reference>
<keyword evidence="10" id="KW-1185">Reference proteome</keyword>
<protein>
    <submittedName>
        <fullName evidence="9">Mechanosensitive ion channel protein MscS</fullName>
    </submittedName>
</protein>
<gene>
    <name evidence="9" type="ORF">BI308_03020</name>
</gene>
<dbReference type="InterPro" id="IPR049278">
    <property type="entry name" value="MS_channel_C"/>
</dbReference>
<feature type="transmembrane region" description="Helical" evidence="7">
    <location>
        <begin position="100"/>
        <end position="118"/>
    </location>
</feature>